<proteinExistence type="predicted"/>
<dbReference type="WBParaSite" id="SVE_0906700.1">
    <property type="protein sequence ID" value="SVE_0906700.1"/>
    <property type="gene ID" value="SVE_0906700"/>
</dbReference>
<feature type="signal peptide" evidence="1">
    <location>
        <begin position="1"/>
        <end position="20"/>
    </location>
</feature>
<protein>
    <submittedName>
        <fullName evidence="3">Uncharacterized protein</fullName>
    </submittedName>
</protein>
<evidence type="ECO:0000313" key="2">
    <source>
        <dbReference type="Proteomes" id="UP000035680"/>
    </source>
</evidence>
<reference evidence="2" key="1">
    <citation type="submission" date="2014-07" db="EMBL/GenBank/DDBJ databases">
        <authorList>
            <person name="Martin A.A"/>
            <person name="De Silva N."/>
        </authorList>
    </citation>
    <scope>NUCLEOTIDE SEQUENCE</scope>
</reference>
<dbReference type="Proteomes" id="UP000035680">
    <property type="component" value="Unassembled WGS sequence"/>
</dbReference>
<evidence type="ECO:0000256" key="1">
    <source>
        <dbReference type="SAM" id="SignalP"/>
    </source>
</evidence>
<evidence type="ECO:0000313" key="3">
    <source>
        <dbReference type="WBParaSite" id="SVE_0906700.1"/>
    </source>
</evidence>
<accession>A0A0K0FJJ3</accession>
<organism evidence="2 3">
    <name type="scientific">Strongyloides venezuelensis</name>
    <name type="common">Threadworm</name>
    <dbReference type="NCBI Taxonomy" id="75913"/>
    <lineage>
        <taxon>Eukaryota</taxon>
        <taxon>Metazoa</taxon>
        <taxon>Ecdysozoa</taxon>
        <taxon>Nematoda</taxon>
        <taxon>Chromadorea</taxon>
        <taxon>Rhabditida</taxon>
        <taxon>Tylenchina</taxon>
        <taxon>Panagrolaimomorpha</taxon>
        <taxon>Strongyloidoidea</taxon>
        <taxon>Strongyloididae</taxon>
        <taxon>Strongyloides</taxon>
    </lineage>
</organism>
<reference evidence="3" key="2">
    <citation type="submission" date="2015-08" db="UniProtKB">
        <authorList>
            <consortium name="WormBaseParasite"/>
        </authorList>
    </citation>
    <scope>IDENTIFICATION</scope>
</reference>
<feature type="chain" id="PRO_5005329759" evidence="1">
    <location>
        <begin position="21"/>
        <end position="75"/>
    </location>
</feature>
<name>A0A0K0FJJ3_STRVS</name>
<keyword evidence="1" id="KW-0732">Signal</keyword>
<keyword evidence="2" id="KW-1185">Reference proteome</keyword>
<dbReference type="AlphaFoldDB" id="A0A0K0FJJ3"/>
<sequence length="75" mass="8328">MNCIIFILSTSLLIFNIVNSVPQFYGPPRFGYGGFGGYGPRWGHHYHHMPPPPPPMMGPPPIVRTTVVKTITTYG</sequence>